<dbReference type="Gene3D" id="3.40.50.720">
    <property type="entry name" value="NAD(P)-binding Rossmann-like Domain"/>
    <property type="match status" value="1"/>
</dbReference>
<dbReference type="GO" id="GO:0019781">
    <property type="term" value="F:NEDD8 activating enzyme activity"/>
    <property type="evidence" value="ECO:0007669"/>
    <property type="project" value="TreeGrafter"/>
</dbReference>
<dbReference type="GO" id="GO:0005737">
    <property type="term" value="C:cytoplasm"/>
    <property type="evidence" value="ECO:0007669"/>
    <property type="project" value="TreeGrafter"/>
</dbReference>
<accession>A0A9W8HN09</accession>
<dbReference type="EMBL" id="JANBUO010003189">
    <property type="protein sequence ID" value="KAJ2792214.1"/>
    <property type="molecule type" value="Genomic_DNA"/>
</dbReference>
<evidence type="ECO:0000259" key="1">
    <source>
        <dbReference type="Pfam" id="PF00899"/>
    </source>
</evidence>
<keyword evidence="3" id="KW-1185">Reference proteome</keyword>
<comment type="caution">
    <text evidence="2">The sequence shown here is derived from an EMBL/GenBank/DDBJ whole genome shotgun (WGS) entry which is preliminary data.</text>
</comment>
<organism evidence="2 3">
    <name type="scientific">Coemansia guatemalensis</name>
    <dbReference type="NCBI Taxonomy" id="2761395"/>
    <lineage>
        <taxon>Eukaryota</taxon>
        <taxon>Fungi</taxon>
        <taxon>Fungi incertae sedis</taxon>
        <taxon>Zoopagomycota</taxon>
        <taxon>Kickxellomycotina</taxon>
        <taxon>Kickxellomycetes</taxon>
        <taxon>Kickxellales</taxon>
        <taxon>Kickxellaceae</taxon>
        <taxon>Coemansia</taxon>
    </lineage>
</organism>
<sequence length="168" mass="17960">MRTDSDKAQLYDRQLRLWQKDGQAALERARVLVFGSSTLASESLKNLVLPGIGGFTVVDDATVGEQDARTNFFVRPTDVGQSRAQCIVANLSELNPDVVGQAVVASAVDFMESHAESFDTASVVIACGQPESVVCELSRRCEKANIPILAASSAGFQAEVLTSVSEHT</sequence>
<evidence type="ECO:0000313" key="2">
    <source>
        <dbReference type="EMBL" id="KAJ2792214.1"/>
    </source>
</evidence>
<feature type="non-terminal residue" evidence="2">
    <location>
        <position position="168"/>
    </location>
</feature>
<dbReference type="SUPFAM" id="SSF69572">
    <property type="entry name" value="Activating enzymes of the ubiquitin-like proteins"/>
    <property type="match status" value="1"/>
</dbReference>
<proteinExistence type="predicted"/>
<name>A0A9W8HN09_9FUNG</name>
<dbReference type="InterPro" id="IPR045886">
    <property type="entry name" value="ThiF/MoeB/HesA"/>
</dbReference>
<dbReference type="PANTHER" id="PTHR10953">
    <property type="entry name" value="UBIQUITIN-ACTIVATING ENZYME E1"/>
    <property type="match status" value="1"/>
</dbReference>
<gene>
    <name evidence="2" type="primary">NAE1</name>
    <name evidence="2" type="ORF">H4R20_006772</name>
</gene>
<dbReference type="OrthoDB" id="1708823at2759"/>
<reference evidence="2" key="1">
    <citation type="submission" date="2022-07" db="EMBL/GenBank/DDBJ databases">
        <title>Phylogenomic reconstructions and comparative analyses of Kickxellomycotina fungi.</title>
        <authorList>
            <person name="Reynolds N.K."/>
            <person name="Stajich J.E."/>
            <person name="Barry K."/>
            <person name="Grigoriev I.V."/>
            <person name="Crous P."/>
            <person name="Smith M.E."/>
        </authorList>
    </citation>
    <scope>NUCLEOTIDE SEQUENCE</scope>
    <source>
        <strain evidence="2">NRRL 1565</strain>
    </source>
</reference>
<dbReference type="InterPro" id="IPR000594">
    <property type="entry name" value="ThiF_NAD_FAD-bd"/>
</dbReference>
<evidence type="ECO:0000313" key="3">
    <source>
        <dbReference type="Proteomes" id="UP001140094"/>
    </source>
</evidence>
<protein>
    <submittedName>
        <fullName evidence="2">NEDD8-activating enzyme E1 regulatory subunit</fullName>
    </submittedName>
</protein>
<dbReference type="GO" id="GO:0045116">
    <property type="term" value="P:protein neddylation"/>
    <property type="evidence" value="ECO:0007669"/>
    <property type="project" value="TreeGrafter"/>
</dbReference>
<dbReference type="InterPro" id="IPR035985">
    <property type="entry name" value="Ubiquitin-activating_enz"/>
</dbReference>
<dbReference type="PANTHER" id="PTHR10953:SF29">
    <property type="entry name" value="NEDD8-ACTIVATING ENZYME E1 REGULATORY SUBUNIT"/>
    <property type="match status" value="1"/>
</dbReference>
<feature type="domain" description="THIF-type NAD/FAD binding fold" evidence="1">
    <location>
        <begin position="11"/>
        <end position="165"/>
    </location>
</feature>
<dbReference type="Pfam" id="PF00899">
    <property type="entry name" value="ThiF"/>
    <property type="match status" value="1"/>
</dbReference>
<dbReference type="Proteomes" id="UP001140094">
    <property type="component" value="Unassembled WGS sequence"/>
</dbReference>
<dbReference type="AlphaFoldDB" id="A0A9W8HN09"/>